<evidence type="ECO:0000313" key="1">
    <source>
        <dbReference type="EMBL" id="KAK6949595.1"/>
    </source>
</evidence>
<dbReference type="AlphaFoldDB" id="A0AAX6MAB6"/>
<keyword evidence="2" id="KW-1185">Reference proteome</keyword>
<proteinExistence type="predicted"/>
<sequence length="237" mass="28313">MQPPRLNLGQEPFWRHLQANLDQDLAKDHTPPPSERREVGWTLQDFAYFYNCPEYESARTQYLKSIAVFPLAPFPTWPEVVRGMQFLFNNVDLLVDYMLVRPEGFMDKSLWKPLDHAIEFILRLLNYREHLESDFIIDRDELTDESRDFLSRQVYYANTFYDAKPFYQRWDGSDKWTAAFLLYTKLQYEYENHVNALIEGDPQVFVDALRRTVDQVGEANPKAQRRYDEINALSRYF</sequence>
<accession>A0AAX6MAB6</accession>
<comment type="caution">
    <text evidence="1">The sequence shown here is derived from an EMBL/GenBank/DDBJ whole genome shotgun (WGS) entry which is preliminary data.</text>
</comment>
<gene>
    <name evidence="1" type="ORF">Daesc_009678</name>
</gene>
<evidence type="ECO:0000313" key="2">
    <source>
        <dbReference type="Proteomes" id="UP001369815"/>
    </source>
</evidence>
<name>A0AAX6MAB6_9PEZI</name>
<dbReference type="EMBL" id="JBANMG010000009">
    <property type="protein sequence ID" value="KAK6949595.1"/>
    <property type="molecule type" value="Genomic_DNA"/>
</dbReference>
<dbReference type="Proteomes" id="UP001369815">
    <property type="component" value="Unassembled WGS sequence"/>
</dbReference>
<reference evidence="1 2" key="1">
    <citation type="journal article" date="2024" name="Front Chem Biol">
        <title>Unveiling the potential of Daldinia eschscholtzii MFLUCC 19-0629 through bioactivity and bioinformatics studies for enhanced sustainable agriculture production.</title>
        <authorList>
            <person name="Brooks S."/>
            <person name="Weaver J.A."/>
            <person name="Klomchit A."/>
            <person name="Alharthi S.A."/>
            <person name="Onlamun T."/>
            <person name="Nurani R."/>
            <person name="Vong T.K."/>
            <person name="Alberti F."/>
            <person name="Greco C."/>
        </authorList>
    </citation>
    <scope>NUCLEOTIDE SEQUENCE [LARGE SCALE GENOMIC DNA]</scope>
    <source>
        <strain evidence="1">MFLUCC 19-0629</strain>
    </source>
</reference>
<organism evidence="1 2">
    <name type="scientific">Daldinia eschscholtzii</name>
    <dbReference type="NCBI Taxonomy" id="292717"/>
    <lineage>
        <taxon>Eukaryota</taxon>
        <taxon>Fungi</taxon>
        <taxon>Dikarya</taxon>
        <taxon>Ascomycota</taxon>
        <taxon>Pezizomycotina</taxon>
        <taxon>Sordariomycetes</taxon>
        <taxon>Xylariomycetidae</taxon>
        <taxon>Xylariales</taxon>
        <taxon>Hypoxylaceae</taxon>
        <taxon>Daldinia</taxon>
    </lineage>
</organism>
<protein>
    <submittedName>
        <fullName evidence="1">Uncharacterized protein</fullName>
    </submittedName>
</protein>